<feature type="non-terminal residue" evidence="1">
    <location>
        <position position="1"/>
    </location>
</feature>
<protein>
    <submittedName>
        <fullName evidence="1">Uncharacterized protein</fullName>
    </submittedName>
</protein>
<sequence length="68" mass="7493">MKQLAEAESGGNCYDFPRKIRRNILLGPSANGMDFHDLQGFQWRLATGTPSASRMIHGSLKEESVASL</sequence>
<name>A0ABP0YL80_9ROSI</name>
<proteinExistence type="predicted"/>
<evidence type="ECO:0000313" key="2">
    <source>
        <dbReference type="Proteomes" id="UP001642487"/>
    </source>
</evidence>
<keyword evidence="2" id="KW-1185">Reference proteome</keyword>
<organism evidence="1 2">
    <name type="scientific">Citrullus colocynthis</name>
    <name type="common">colocynth</name>
    <dbReference type="NCBI Taxonomy" id="252529"/>
    <lineage>
        <taxon>Eukaryota</taxon>
        <taxon>Viridiplantae</taxon>
        <taxon>Streptophyta</taxon>
        <taxon>Embryophyta</taxon>
        <taxon>Tracheophyta</taxon>
        <taxon>Spermatophyta</taxon>
        <taxon>Magnoliopsida</taxon>
        <taxon>eudicotyledons</taxon>
        <taxon>Gunneridae</taxon>
        <taxon>Pentapetalae</taxon>
        <taxon>rosids</taxon>
        <taxon>fabids</taxon>
        <taxon>Cucurbitales</taxon>
        <taxon>Cucurbitaceae</taxon>
        <taxon>Benincaseae</taxon>
        <taxon>Citrullus</taxon>
    </lineage>
</organism>
<accession>A0ABP0YL80</accession>
<dbReference type="Proteomes" id="UP001642487">
    <property type="component" value="Chromosome 4"/>
</dbReference>
<evidence type="ECO:0000313" key="1">
    <source>
        <dbReference type="EMBL" id="CAK9321121.1"/>
    </source>
</evidence>
<gene>
    <name evidence="1" type="ORF">CITCOLO1_LOCUS13187</name>
</gene>
<reference evidence="1 2" key="1">
    <citation type="submission" date="2024-03" db="EMBL/GenBank/DDBJ databases">
        <authorList>
            <person name="Gkanogiannis A."/>
            <person name="Becerra Lopez-Lavalle L."/>
        </authorList>
    </citation>
    <scope>NUCLEOTIDE SEQUENCE [LARGE SCALE GENOMIC DNA]</scope>
</reference>
<dbReference type="EMBL" id="OZ021738">
    <property type="protein sequence ID" value="CAK9321121.1"/>
    <property type="molecule type" value="Genomic_DNA"/>
</dbReference>